<evidence type="ECO:0000313" key="3">
    <source>
        <dbReference type="Proteomes" id="UP001558613"/>
    </source>
</evidence>
<name>A0ABR3NK75_9TELE</name>
<keyword evidence="1" id="KW-0812">Transmembrane</keyword>
<keyword evidence="1" id="KW-0472">Membrane</keyword>
<keyword evidence="3" id="KW-1185">Reference proteome</keyword>
<dbReference type="EMBL" id="JAYMGO010000003">
    <property type="protein sequence ID" value="KAL1277408.1"/>
    <property type="molecule type" value="Genomic_DNA"/>
</dbReference>
<evidence type="ECO:0000313" key="2">
    <source>
        <dbReference type="EMBL" id="KAL1277408.1"/>
    </source>
</evidence>
<feature type="transmembrane region" description="Helical" evidence="1">
    <location>
        <begin position="7"/>
        <end position="28"/>
    </location>
</feature>
<sequence>MSKTVRLTTTLTGVFAGIGLMFDILSVIEDNKTLNDMDKLAGNRQISESELESKAGKFIVEMRKVINQQQNIMDELKKTKDDFCKKTRST</sequence>
<proteinExistence type="predicted"/>
<dbReference type="Proteomes" id="UP001558613">
    <property type="component" value="Unassembled WGS sequence"/>
</dbReference>
<keyword evidence="1" id="KW-1133">Transmembrane helix</keyword>
<organism evidence="2 3">
    <name type="scientific">Cirrhinus molitorella</name>
    <name type="common">mud carp</name>
    <dbReference type="NCBI Taxonomy" id="172907"/>
    <lineage>
        <taxon>Eukaryota</taxon>
        <taxon>Metazoa</taxon>
        <taxon>Chordata</taxon>
        <taxon>Craniata</taxon>
        <taxon>Vertebrata</taxon>
        <taxon>Euteleostomi</taxon>
        <taxon>Actinopterygii</taxon>
        <taxon>Neopterygii</taxon>
        <taxon>Teleostei</taxon>
        <taxon>Ostariophysi</taxon>
        <taxon>Cypriniformes</taxon>
        <taxon>Cyprinidae</taxon>
        <taxon>Labeoninae</taxon>
        <taxon>Labeonini</taxon>
        <taxon>Cirrhinus</taxon>
    </lineage>
</organism>
<protein>
    <submittedName>
        <fullName evidence="2">Uncharacterized protein</fullName>
    </submittedName>
</protein>
<gene>
    <name evidence="2" type="ORF">QQF64_024081</name>
</gene>
<comment type="caution">
    <text evidence="2">The sequence shown here is derived from an EMBL/GenBank/DDBJ whole genome shotgun (WGS) entry which is preliminary data.</text>
</comment>
<reference evidence="2 3" key="1">
    <citation type="submission" date="2023-09" db="EMBL/GenBank/DDBJ databases">
        <authorList>
            <person name="Wang M."/>
        </authorList>
    </citation>
    <scope>NUCLEOTIDE SEQUENCE [LARGE SCALE GENOMIC DNA]</scope>
    <source>
        <strain evidence="2">GT-2023</strain>
        <tissue evidence="2">Liver</tissue>
    </source>
</reference>
<evidence type="ECO:0000256" key="1">
    <source>
        <dbReference type="SAM" id="Phobius"/>
    </source>
</evidence>
<accession>A0ABR3NK75</accession>